<organism evidence="5 6">
    <name type="scientific">Paenibacillus lactis</name>
    <dbReference type="NCBI Taxonomy" id="228574"/>
    <lineage>
        <taxon>Bacteria</taxon>
        <taxon>Bacillati</taxon>
        <taxon>Bacillota</taxon>
        <taxon>Bacilli</taxon>
        <taxon>Bacillales</taxon>
        <taxon>Paenibacillaceae</taxon>
        <taxon>Paenibacillus</taxon>
    </lineage>
</organism>
<dbReference type="InterPro" id="IPR051782">
    <property type="entry name" value="ABC_Transporter_VariousFunc"/>
</dbReference>
<evidence type="ECO:0000256" key="3">
    <source>
        <dbReference type="ARBA" id="ARBA00022840"/>
    </source>
</evidence>
<dbReference type="SMART" id="SM00382">
    <property type="entry name" value="AAA"/>
    <property type="match status" value="1"/>
</dbReference>
<dbReference type="PANTHER" id="PTHR42939">
    <property type="entry name" value="ABC TRANSPORTER ATP-BINDING PROTEIN ALBC-RELATED"/>
    <property type="match status" value="1"/>
</dbReference>
<name>A0ABS4FBP3_9BACL</name>
<keyword evidence="2" id="KW-0547">Nucleotide-binding</keyword>
<dbReference type="PROSITE" id="PS50893">
    <property type="entry name" value="ABC_TRANSPORTER_2"/>
    <property type="match status" value="1"/>
</dbReference>
<dbReference type="InterPro" id="IPR003593">
    <property type="entry name" value="AAA+_ATPase"/>
</dbReference>
<keyword evidence="3 5" id="KW-0067">ATP-binding</keyword>
<dbReference type="Proteomes" id="UP000706926">
    <property type="component" value="Unassembled WGS sequence"/>
</dbReference>
<dbReference type="InterPro" id="IPR027417">
    <property type="entry name" value="P-loop_NTPase"/>
</dbReference>
<keyword evidence="6" id="KW-1185">Reference proteome</keyword>
<comment type="caution">
    <text evidence="5">The sequence shown here is derived from an EMBL/GenBank/DDBJ whole genome shotgun (WGS) entry which is preliminary data.</text>
</comment>
<dbReference type="SUPFAM" id="SSF52540">
    <property type="entry name" value="P-loop containing nucleoside triphosphate hydrolases"/>
    <property type="match status" value="1"/>
</dbReference>
<gene>
    <name evidence="5" type="ORF">J2Z18_002771</name>
</gene>
<dbReference type="EMBL" id="JAGGKI010000006">
    <property type="protein sequence ID" value="MBP1893668.1"/>
    <property type="molecule type" value="Genomic_DNA"/>
</dbReference>
<reference evidence="5 6" key="1">
    <citation type="submission" date="2021-03" db="EMBL/GenBank/DDBJ databases">
        <title>Genomic Encyclopedia of Type Strains, Phase IV (KMG-IV): sequencing the most valuable type-strain genomes for metagenomic binning, comparative biology and taxonomic classification.</title>
        <authorList>
            <person name="Goeker M."/>
        </authorList>
    </citation>
    <scope>NUCLEOTIDE SEQUENCE [LARGE SCALE GENOMIC DNA]</scope>
    <source>
        <strain evidence="5 6">DSM 15596</strain>
    </source>
</reference>
<dbReference type="InterPro" id="IPR003439">
    <property type="entry name" value="ABC_transporter-like_ATP-bd"/>
</dbReference>
<keyword evidence="1" id="KW-0813">Transport</keyword>
<evidence type="ECO:0000313" key="5">
    <source>
        <dbReference type="EMBL" id="MBP1893668.1"/>
    </source>
</evidence>
<protein>
    <submittedName>
        <fullName evidence="5">ABC-2 type transport system ATP-binding protein</fullName>
    </submittedName>
</protein>
<feature type="domain" description="ABC transporter" evidence="4">
    <location>
        <begin position="23"/>
        <end position="248"/>
    </location>
</feature>
<dbReference type="PANTHER" id="PTHR42939:SF1">
    <property type="entry name" value="ABC TRANSPORTER ATP-BINDING PROTEIN ALBC-RELATED"/>
    <property type="match status" value="1"/>
</dbReference>
<dbReference type="Pfam" id="PF00005">
    <property type="entry name" value="ABC_tran"/>
    <property type="match status" value="1"/>
</dbReference>
<accession>A0ABS4FBP3</accession>
<evidence type="ECO:0000256" key="2">
    <source>
        <dbReference type="ARBA" id="ARBA00022741"/>
    </source>
</evidence>
<evidence type="ECO:0000259" key="4">
    <source>
        <dbReference type="PROSITE" id="PS50893"/>
    </source>
</evidence>
<sequence length="251" mass="28815">MFMQAGEVGNSAINDGKQQQHLLSMTGLCAWYRTETDAVISNLHLEIGPNQIIGLVGLNGAGKSTLIHVLSGIHRHYSLERLKWRNEDASLTSLAFKRNRYTVFSEDESFEYFTFEEYVRHVFRSYGREVRHDTLDELVEGFNFQKYRNAFLGQLSMGSRRKAYLITGFALRPELLLLDEPVNGLDFESTEFLYRLMNEYRSYGTILFSSHVLESLCLTSDSIIILEAGSIRHTFLQGEMDPEHIRGVLNK</sequence>
<evidence type="ECO:0000313" key="6">
    <source>
        <dbReference type="Proteomes" id="UP000706926"/>
    </source>
</evidence>
<proteinExistence type="predicted"/>
<evidence type="ECO:0000256" key="1">
    <source>
        <dbReference type="ARBA" id="ARBA00022448"/>
    </source>
</evidence>
<dbReference type="Gene3D" id="3.40.50.300">
    <property type="entry name" value="P-loop containing nucleotide triphosphate hydrolases"/>
    <property type="match status" value="1"/>
</dbReference>
<dbReference type="GO" id="GO:0005524">
    <property type="term" value="F:ATP binding"/>
    <property type="evidence" value="ECO:0007669"/>
    <property type="project" value="UniProtKB-KW"/>
</dbReference>